<dbReference type="GO" id="GO:0061504">
    <property type="term" value="P:cyclic threonylcarbamoyladenosine biosynthetic process"/>
    <property type="evidence" value="ECO:0007669"/>
    <property type="project" value="TreeGrafter"/>
</dbReference>
<reference evidence="2 3" key="1">
    <citation type="submission" date="2007-01" db="EMBL/GenBank/DDBJ databases">
        <authorList>
            <person name="Haygood M."/>
            <person name="Podell S."/>
            <person name="Anderson C."/>
            <person name="Hopkinson B."/>
            <person name="Roe K."/>
            <person name="Barbeau K."/>
            <person name="Gaasterland T."/>
            <person name="Ferriera S."/>
            <person name="Johnson J."/>
            <person name="Kravitz S."/>
            <person name="Beeson K."/>
            <person name="Sutton G."/>
            <person name="Rogers Y.-H."/>
            <person name="Friedman R."/>
            <person name="Frazier M."/>
            <person name="Venter J.C."/>
        </authorList>
    </citation>
    <scope>NUCLEOTIDE SEQUENCE [LARGE SCALE GENOMIC DNA]</scope>
    <source>
        <strain evidence="2 3">ATCC 23134</strain>
    </source>
</reference>
<gene>
    <name evidence="2" type="ORF">M23134_03491</name>
</gene>
<name>A1ZN49_MICM2</name>
<dbReference type="Proteomes" id="UP000004095">
    <property type="component" value="Unassembled WGS sequence"/>
</dbReference>
<keyword evidence="3" id="KW-1185">Reference proteome</keyword>
<protein>
    <submittedName>
        <fullName evidence="2">Dinucleotide-utilizing enzyme</fullName>
    </submittedName>
</protein>
<dbReference type="PANTHER" id="PTHR43267">
    <property type="entry name" value="TRNA THREONYLCARBAMOYLADENOSINE DEHYDRATASE"/>
    <property type="match status" value="1"/>
</dbReference>
<dbReference type="GO" id="GO:0061503">
    <property type="term" value="F:tRNA threonylcarbamoyladenosine dehydratase"/>
    <property type="evidence" value="ECO:0007669"/>
    <property type="project" value="TreeGrafter"/>
</dbReference>
<sequence length="254" mass="28387">MSDNNIANDRYSRNNLFINPDQQEKIKNAKILFGGVGLGSVIAETALRLGFENFVFLDADEVEISNLNRQNYTLEDVGKPKVDAITQRLQAINPDVKIEYHQVFLDEGNMNSFVDESVSVAVNALDYDTTAPFTFDNACLEYGVPIIHPGNLSWGAMTFVITHDSMKLDEVLKSSEVDTVLSFLWSQIQEQHSHLNLDWFKDIPQKVKSNPQLPLPQMSVGANLVAGQAVTIMCNILDSVAIKTFPKIYFLSTL</sequence>
<dbReference type="InterPro" id="IPR000594">
    <property type="entry name" value="ThiF_NAD_FAD-bd"/>
</dbReference>
<dbReference type="OrthoDB" id="9804150at2"/>
<dbReference type="PANTHER" id="PTHR43267:SF1">
    <property type="entry name" value="TRNA THREONYLCARBAMOYLADENOSINE DEHYDRATASE"/>
    <property type="match status" value="1"/>
</dbReference>
<dbReference type="eggNOG" id="COG0476">
    <property type="taxonomic scope" value="Bacteria"/>
</dbReference>
<evidence type="ECO:0000259" key="1">
    <source>
        <dbReference type="Pfam" id="PF00899"/>
    </source>
</evidence>
<evidence type="ECO:0000313" key="2">
    <source>
        <dbReference type="EMBL" id="EAY28230.1"/>
    </source>
</evidence>
<proteinExistence type="predicted"/>
<dbReference type="SUPFAM" id="SSF69572">
    <property type="entry name" value="Activating enzymes of the ubiquitin-like proteins"/>
    <property type="match status" value="1"/>
</dbReference>
<dbReference type="InterPro" id="IPR035985">
    <property type="entry name" value="Ubiquitin-activating_enz"/>
</dbReference>
<dbReference type="EMBL" id="AAWS01000017">
    <property type="protein sequence ID" value="EAY28230.1"/>
    <property type="molecule type" value="Genomic_DNA"/>
</dbReference>
<comment type="caution">
    <text evidence="2">The sequence shown here is derived from an EMBL/GenBank/DDBJ whole genome shotgun (WGS) entry which is preliminary data.</text>
</comment>
<dbReference type="Gene3D" id="3.40.50.720">
    <property type="entry name" value="NAD(P)-binding Rossmann-like Domain"/>
    <property type="match status" value="1"/>
</dbReference>
<dbReference type="Pfam" id="PF00899">
    <property type="entry name" value="ThiF"/>
    <property type="match status" value="1"/>
</dbReference>
<accession>A1ZN49</accession>
<dbReference type="RefSeq" id="WP_002698427.1">
    <property type="nucleotide sequence ID" value="NZ_AAWS01000017.1"/>
</dbReference>
<dbReference type="GO" id="GO:0008641">
    <property type="term" value="F:ubiquitin-like modifier activating enzyme activity"/>
    <property type="evidence" value="ECO:0007669"/>
    <property type="project" value="InterPro"/>
</dbReference>
<dbReference type="InterPro" id="IPR045886">
    <property type="entry name" value="ThiF/MoeB/HesA"/>
</dbReference>
<feature type="domain" description="THIF-type NAD/FAD binding fold" evidence="1">
    <location>
        <begin position="11"/>
        <end position="230"/>
    </location>
</feature>
<organism evidence="2 3">
    <name type="scientific">Microscilla marina ATCC 23134</name>
    <dbReference type="NCBI Taxonomy" id="313606"/>
    <lineage>
        <taxon>Bacteria</taxon>
        <taxon>Pseudomonadati</taxon>
        <taxon>Bacteroidota</taxon>
        <taxon>Cytophagia</taxon>
        <taxon>Cytophagales</taxon>
        <taxon>Microscillaceae</taxon>
        <taxon>Microscilla</taxon>
    </lineage>
</organism>
<dbReference type="AlphaFoldDB" id="A1ZN49"/>
<evidence type="ECO:0000313" key="3">
    <source>
        <dbReference type="Proteomes" id="UP000004095"/>
    </source>
</evidence>